<evidence type="ECO:0000256" key="1">
    <source>
        <dbReference type="SAM" id="MobiDB-lite"/>
    </source>
</evidence>
<name>B0CUS0_LACBS</name>
<dbReference type="AlphaFoldDB" id="B0CUS0"/>
<evidence type="ECO:0000313" key="3">
    <source>
        <dbReference type="Proteomes" id="UP000001194"/>
    </source>
</evidence>
<proteinExistence type="predicted"/>
<keyword evidence="3" id="KW-1185">Reference proteome</keyword>
<feature type="region of interest" description="Disordered" evidence="1">
    <location>
        <begin position="925"/>
        <end position="948"/>
    </location>
</feature>
<feature type="compositionally biased region" description="Basic and acidic residues" evidence="1">
    <location>
        <begin position="424"/>
        <end position="434"/>
    </location>
</feature>
<gene>
    <name evidence="2" type="ORF">LACBIDRAFT_321957</name>
</gene>
<dbReference type="GeneID" id="6070098"/>
<dbReference type="InParanoid" id="B0CUS0"/>
<reference evidence="2 3" key="1">
    <citation type="journal article" date="2008" name="Nature">
        <title>The genome of Laccaria bicolor provides insights into mycorrhizal symbiosis.</title>
        <authorList>
            <person name="Martin F."/>
            <person name="Aerts A."/>
            <person name="Ahren D."/>
            <person name="Brun A."/>
            <person name="Danchin E.G.J."/>
            <person name="Duchaussoy F."/>
            <person name="Gibon J."/>
            <person name="Kohler A."/>
            <person name="Lindquist E."/>
            <person name="Pereda V."/>
            <person name="Salamov A."/>
            <person name="Shapiro H.J."/>
            <person name="Wuyts J."/>
            <person name="Blaudez D."/>
            <person name="Buee M."/>
            <person name="Brokstein P."/>
            <person name="Canbaeck B."/>
            <person name="Cohen D."/>
            <person name="Courty P.E."/>
            <person name="Coutinho P.M."/>
            <person name="Delaruelle C."/>
            <person name="Detter J.C."/>
            <person name="Deveau A."/>
            <person name="DiFazio S."/>
            <person name="Duplessis S."/>
            <person name="Fraissinet-Tachet L."/>
            <person name="Lucic E."/>
            <person name="Frey-Klett P."/>
            <person name="Fourrey C."/>
            <person name="Feussner I."/>
            <person name="Gay G."/>
            <person name="Grimwood J."/>
            <person name="Hoegger P.J."/>
            <person name="Jain P."/>
            <person name="Kilaru S."/>
            <person name="Labbe J."/>
            <person name="Lin Y.C."/>
            <person name="Legue V."/>
            <person name="Le Tacon F."/>
            <person name="Marmeisse R."/>
            <person name="Melayah D."/>
            <person name="Montanini B."/>
            <person name="Muratet M."/>
            <person name="Nehls U."/>
            <person name="Niculita-Hirzel H."/>
            <person name="Oudot-Le Secq M.P."/>
            <person name="Peter M."/>
            <person name="Quesneville H."/>
            <person name="Rajashekar B."/>
            <person name="Reich M."/>
            <person name="Rouhier N."/>
            <person name="Schmutz J."/>
            <person name="Yin T."/>
            <person name="Chalot M."/>
            <person name="Henrissat B."/>
            <person name="Kuees U."/>
            <person name="Lucas S."/>
            <person name="Van de Peer Y."/>
            <person name="Podila G.K."/>
            <person name="Polle A."/>
            <person name="Pukkila P.J."/>
            <person name="Richardson P.M."/>
            <person name="Rouze P."/>
            <person name="Sanders I.R."/>
            <person name="Stajich J.E."/>
            <person name="Tunlid A."/>
            <person name="Tuskan G."/>
            <person name="Grigoriev I.V."/>
        </authorList>
    </citation>
    <scope>NUCLEOTIDE SEQUENCE [LARGE SCALE GENOMIC DNA]</scope>
    <source>
        <strain evidence="3">S238N-H82 / ATCC MYA-4686</strain>
    </source>
</reference>
<dbReference type="RefSeq" id="XP_001874702.1">
    <property type="nucleotide sequence ID" value="XM_001874667.1"/>
</dbReference>
<feature type="compositionally biased region" description="Acidic residues" evidence="1">
    <location>
        <begin position="413"/>
        <end position="423"/>
    </location>
</feature>
<dbReference type="EMBL" id="DS547092">
    <property type="protein sequence ID" value="EDR14143.1"/>
    <property type="molecule type" value="Genomic_DNA"/>
</dbReference>
<sequence>MGSSHPLSQSSLSHQLSYHQLETNSHSYYATRAKNKKNSNSGTPGSKKAALRVRGTEDRNAQIANGGEPAPPADHGGADCVLMQPSKTRSRMETAGVTARVEQSLLESSAASAPTVAVPIATRKTAPTAQTTVTTAPGALDPVVTTIPEPASATKDDPPPRVTLLSLAEFDNDEIEAMNQELESRDTAYRFSYLEGGYRQYHGRRPVKGLRSPADDRTMMQDDETLCWVPIPAGYTAPHTPEDYIEAVNDFRKQDRQCVAYAHPEARKAFNELNLSRHPGDPEIELEFLYNISKEEEAVLVAGLEQDEAAYKLTEIWDEEKEKYVSIPEGYTAPHDPQDYIDALNWEIAEAETTCRAELASAAQRAKRRGGEDWEAPDPMIESDLSGSDYEETWRNKETERAQLRSRGKPATDTEEEDEEEDREMQRELQEEMNLKASGCSKGLAAAQSKRTSSDNKKTSPNPTISPPAGISWDALKASLSPSELDASAVLRSFNLNLMPEELIPKVDTVSSQKPSLMDSALYRLFCRIVWQYTACLGHLNSHSPDFVMEKANLLQKEKRAPNRYNVFKTFASRSKPDDDDHEGLQTWNKNLNEEYRKLMEGADTSEEKDERMAEAFKFVKEQIADEGTSIRDASLRFAEHLKTITDMITTIKRRDHSFDVAGILVYSGKNRTARNKSGLFMSSPELRELCSNEQWPISTITDIFVTKVRVMHADRMIKQHMAGSYTDGASTEPSTTPSQLCQPSASSSARLAPKGGLQRIVSAPPISQDILPNSNNPQRQFTQIFISLLSEHNAEHTTVPWTTWPNMAFKLKKVIVRAFAYGKISNKQWCHLSRLILEGVLTIKDWTAEQKQIPETDARFGEIPVVLNLRGLPMVFIKDSSNWVCQNCKIDSATPYTPRTPSAASSPTLLSSKKRTYKDLSLVTEENARREHHSVSTPVQNEMEPPAKRQRHVMFSSLPTYPEL</sequence>
<dbReference type="Proteomes" id="UP000001194">
    <property type="component" value="Unassembled WGS sequence"/>
</dbReference>
<protein>
    <submittedName>
        <fullName evidence="2">Predicted protein</fullName>
    </submittedName>
</protein>
<feature type="region of interest" description="Disordered" evidence="1">
    <location>
        <begin position="368"/>
        <end position="470"/>
    </location>
</feature>
<feature type="compositionally biased region" description="Low complexity" evidence="1">
    <location>
        <begin position="1"/>
        <end position="21"/>
    </location>
</feature>
<feature type="region of interest" description="Disordered" evidence="1">
    <location>
        <begin position="1"/>
        <end position="80"/>
    </location>
</feature>
<dbReference type="HOGENOM" id="CLU_276596_0_0_1"/>
<evidence type="ECO:0000313" key="2">
    <source>
        <dbReference type="EMBL" id="EDR14143.1"/>
    </source>
</evidence>
<accession>B0CUS0</accession>
<feature type="compositionally biased region" description="Polar residues" evidence="1">
    <location>
        <begin position="728"/>
        <end position="750"/>
    </location>
</feature>
<organism evidence="3">
    <name type="scientific">Laccaria bicolor (strain S238N-H82 / ATCC MYA-4686)</name>
    <name type="common">Bicoloured deceiver</name>
    <name type="synonym">Laccaria laccata var. bicolor</name>
    <dbReference type="NCBI Taxonomy" id="486041"/>
    <lineage>
        <taxon>Eukaryota</taxon>
        <taxon>Fungi</taxon>
        <taxon>Dikarya</taxon>
        <taxon>Basidiomycota</taxon>
        <taxon>Agaricomycotina</taxon>
        <taxon>Agaricomycetes</taxon>
        <taxon>Agaricomycetidae</taxon>
        <taxon>Agaricales</taxon>
        <taxon>Agaricineae</taxon>
        <taxon>Hydnangiaceae</taxon>
        <taxon>Laccaria</taxon>
    </lineage>
</organism>
<dbReference type="KEGG" id="lbc:LACBIDRAFT_321957"/>
<feature type="region of interest" description="Disordered" evidence="1">
    <location>
        <begin position="725"/>
        <end position="751"/>
    </location>
</feature>
<feature type="compositionally biased region" description="Basic and acidic residues" evidence="1">
    <location>
        <begin position="392"/>
        <end position="403"/>
    </location>
</feature>